<dbReference type="EMBL" id="BLAM01000054">
    <property type="protein sequence ID" value="GET05381.1"/>
    <property type="molecule type" value="Genomic_DNA"/>
</dbReference>
<gene>
    <name evidence="1" type="ORF">SY212_04110</name>
</gene>
<dbReference type="AlphaFoldDB" id="A0A6F9XJE0"/>
<protein>
    <submittedName>
        <fullName evidence="1">Uncharacterized protein</fullName>
    </submittedName>
</protein>
<comment type="caution">
    <text evidence="1">The sequence shown here is derived from an EMBL/GenBank/DDBJ whole genome shotgun (WGS) entry which is preliminary data.</text>
</comment>
<reference evidence="1" key="1">
    <citation type="submission" date="2019-10" db="EMBL/GenBank/DDBJ databases">
        <title>Lactobacillus agilis SY212 Whole Genome Sequencing Project.</title>
        <authorList>
            <person name="Suzuki S."/>
            <person name="Endo A."/>
            <person name="Maeno S."/>
            <person name="Shiwa Y."/>
            <person name="Matsutani M."/>
            <person name="Kajikawa A."/>
        </authorList>
    </citation>
    <scope>NUCLEOTIDE SEQUENCE</scope>
    <source>
        <strain evidence="1">SY212</strain>
    </source>
</reference>
<organism evidence="1">
    <name type="scientific">Ligilactobacillus agilis</name>
    <dbReference type="NCBI Taxonomy" id="1601"/>
    <lineage>
        <taxon>Bacteria</taxon>
        <taxon>Bacillati</taxon>
        <taxon>Bacillota</taxon>
        <taxon>Bacilli</taxon>
        <taxon>Lactobacillales</taxon>
        <taxon>Lactobacillaceae</taxon>
        <taxon>Ligilactobacillus</taxon>
    </lineage>
</organism>
<sequence length="83" mass="9459">MENLTGQKVWLVKAKLGETWGVIGVFDNALAAEKFAEEKYREWTDDEKFTWGQGQTAQEVHIESSTQPLDGKLIISEYPVRSK</sequence>
<proteinExistence type="predicted"/>
<dbReference type="Proteomes" id="UP000494265">
    <property type="component" value="Unassembled WGS sequence"/>
</dbReference>
<evidence type="ECO:0000313" key="1">
    <source>
        <dbReference type="EMBL" id="GET05381.1"/>
    </source>
</evidence>
<dbReference type="RefSeq" id="WP_172584224.1">
    <property type="nucleotide sequence ID" value="NZ_BLAM01000054.1"/>
</dbReference>
<accession>A0A6F9XJE0</accession>
<name>A0A6F9XJE0_9LACO</name>